<feature type="compositionally biased region" description="Low complexity" evidence="7">
    <location>
        <begin position="77"/>
        <end position="95"/>
    </location>
</feature>
<evidence type="ECO:0000259" key="8">
    <source>
        <dbReference type="Pfam" id="PF00881"/>
    </source>
</evidence>
<dbReference type="GO" id="GO:0034599">
    <property type="term" value="P:cellular response to oxidative stress"/>
    <property type="evidence" value="ECO:0007669"/>
    <property type="project" value="InterPro"/>
</dbReference>
<gene>
    <name evidence="9" type="ORF">D0861_02227</name>
</gene>
<keyword evidence="6" id="KW-0539">Nucleus</keyword>
<dbReference type="Gene3D" id="3.40.109.10">
    <property type="entry name" value="NADH Oxidase"/>
    <property type="match status" value="1"/>
</dbReference>
<evidence type="ECO:0000256" key="5">
    <source>
        <dbReference type="ARBA" id="ARBA00023002"/>
    </source>
</evidence>
<accession>A0A3M7FWR7</accession>
<feature type="region of interest" description="Disordered" evidence="7">
    <location>
        <begin position="64"/>
        <end position="99"/>
    </location>
</feature>
<evidence type="ECO:0000313" key="10">
    <source>
        <dbReference type="Proteomes" id="UP000268823"/>
    </source>
</evidence>
<evidence type="ECO:0000256" key="6">
    <source>
        <dbReference type="ARBA" id="ARBA00023242"/>
    </source>
</evidence>
<dbReference type="FunFam" id="3.40.109.10:FF:000001">
    <property type="entry name" value="Nitroreductase family"/>
    <property type="match status" value="1"/>
</dbReference>
<feature type="domain" description="Nitroreductase" evidence="8">
    <location>
        <begin position="108"/>
        <end position="273"/>
    </location>
</feature>
<dbReference type="Pfam" id="PF00881">
    <property type="entry name" value="Nitroreductase"/>
    <property type="match status" value="1"/>
</dbReference>
<comment type="similarity">
    <text evidence="3">Belongs to the nitroreductase family.</text>
</comment>
<evidence type="ECO:0000256" key="3">
    <source>
        <dbReference type="ARBA" id="ARBA00007118"/>
    </source>
</evidence>
<keyword evidence="4" id="KW-0963">Cytoplasm</keyword>
<dbReference type="VEuPathDB" id="FungiDB:BTJ68_06793"/>
<evidence type="ECO:0000256" key="1">
    <source>
        <dbReference type="ARBA" id="ARBA00004123"/>
    </source>
</evidence>
<dbReference type="PANTHER" id="PTHR43035">
    <property type="entry name" value="FATTY ACID REPRESSION MUTANT PROTEIN 2-RELATED"/>
    <property type="match status" value="1"/>
</dbReference>
<comment type="subcellular location">
    <subcellularLocation>
        <location evidence="2">Cytoplasm</location>
    </subcellularLocation>
    <subcellularLocation>
        <location evidence="1">Nucleus</location>
    </subcellularLocation>
</comment>
<dbReference type="AlphaFoldDB" id="A0A3M7FWR7"/>
<comment type="caution">
    <text evidence="9">The sequence shown here is derived from an EMBL/GenBank/DDBJ whole genome shotgun (WGS) entry which is preliminary data.</text>
</comment>
<dbReference type="GO" id="GO:0005634">
    <property type="term" value="C:nucleus"/>
    <property type="evidence" value="ECO:0007669"/>
    <property type="project" value="UniProtKB-SubCell"/>
</dbReference>
<keyword evidence="5" id="KW-0560">Oxidoreductase</keyword>
<dbReference type="OrthoDB" id="2138173at2759"/>
<organism evidence="9 10">
    <name type="scientific">Hortaea werneckii</name>
    <name type="common">Black yeast</name>
    <name type="synonym">Cladosporium werneckii</name>
    <dbReference type="NCBI Taxonomy" id="91943"/>
    <lineage>
        <taxon>Eukaryota</taxon>
        <taxon>Fungi</taxon>
        <taxon>Dikarya</taxon>
        <taxon>Ascomycota</taxon>
        <taxon>Pezizomycotina</taxon>
        <taxon>Dothideomycetes</taxon>
        <taxon>Dothideomycetidae</taxon>
        <taxon>Mycosphaerellales</taxon>
        <taxon>Teratosphaeriaceae</taxon>
        <taxon>Hortaea</taxon>
    </lineage>
</organism>
<sequence>MRHHRNIGAIIATFTVLALAYLLALQLPLCEKMAAPLLLRSTSSTISRLLPRFNRLSAPLLRPATTSTSPLQPHINPTTTTSSRPFTSTMSTPSSAETMSFKDATHLRRSIYALNKQSPIADTKIEEIVRTALKEVPSSFNSQSTRLVVLLKDDHDKFWDIVRDILKAHVPEDKWEHTGNRIKGFRGGYGTILFYEDPEPIKALQTKLPTYADKFPTWSEHTSAMHQYMLWTALEAEGFGCNLQHYNPLPDQKASAEWNIPLEWSLKAQLVFGGVEKGAREALKVKDEVPMAERLFVHGASS</sequence>
<dbReference type="GO" id="GO:0016491">
    <property type="term" value="F:oxidoreductase activity"/>
    <property type="evidence" value="ECO:0007669"/>
    <property type="project" value="UniProtKB-KW"/>
</dbReference>
<evidence type="ECO:0000256" key="2">
    <source>
        <dbReference type="ARBA" id="ARBA00004496"/>
    </source>
</evidence>
<evidence type="ECO:0000256" key="7">
    <source>
        <dbReference type="SAM" id="MobiDB-lite"/>
    </source>
</evidence>
<dbReference type="InterPro" id="IPR029479">
    <property type="entry name" value="Nitroreductase"/>
</dbReference>
<dbReference type="InterPro" id="IPR033877">
    <property type="entry name" value="Frm2/Hbn1"/>
</dbReference>
<dbReference type="SUPFAM" id="SSF55469">
    <property type="entry name" value="FMN-dependent nitroreductase-like"/>
    <property type="match status" value="1"/>
</dbReference>
<dbReference type="PANTHER" id="PTHR43035:SF1">
    <property type="entry name" value="FATTY ACID REPRESSION MUTANT PROTEIN 2-RELATED"/>
    <property type="match status" value="1"/>
</dbReference>
<dbReference type="CDD" id="cd02140">
    <property type="entry name" value="Frm2-like"/>
    <property type="match status" value="1"/>
</dbReference>
<name>A0A3M7FWR7_HORWE</name>
<dbReference type="Proteomes" id="UP000268823">
    <property type="component" value="Unassembled WGS sequence"/>
</dbReference>
<reference evidence="9 10" key="1">
    <citation type="journal article" date="2018" name="BMC Genomics">
        <title>Genomic evidence for intraspecific hybridization in a clonal and extremely halotolerant yeast.</title>
        <authorList>
            <person name="Gostincar C."/>
            <person name="Stajich J.E."/>
            <person name="Zupancic J."/>
            <person name="Zalar P."/>
            <person name="Gunde-Cimerman N."/>
        </authorList>
    </citation>
    <scope>NUCLEOTIDE SEQUENCE [LARGE SCALE GENOMIC DNA]</scope>
    <source>
        <strain evidence="9 10">EXF-2788</strain>
    </source>
</reference>
<protein>
    <recommendedName>
        <fullName evidence="8">Nitroreductase domain-containing protein</fullName>
    </recommendedName>
</protein>
<evidence type="ECO:0000256" key="4">
    <source>
        <dbReference type="ARBA" id="ARBA00022490"/>
    </source>
</evidence>
<proteinExistence type="inferred from homology"/>
<dbReference type="InterPro" id="IPR000415">
    <property type="entry name" value="Nitroreductase-like"/>
</dbReference>
<dbReference type="EMBL" id="QWIR01000025">
    <property type="protein sequence ID" value="RMY92914.1"/>
    <property type="molecule type" value="Genomic_DNA"/>
</dbReference>
<evidence type="ECO:0000313" key="9">
    <source>
        <dbReference type="EMBL" id="RMY92914.1"/>
    </source>
</evidence>
<dbReference type="GO" id="GO:0005737">
    <property type="term" value="C:cytoplasm"/>
    <property type="evidence" value="ECO:0007669"/>
    <property type="project" value="UniProtKB-SubCell"/>
</dbReference>